<protein>
    <submittedName>
        <fullName evidence="1">Uncharacterized protein</fullName>
    </submittedName>
</protein>
<organism evidence="1 2">
    <name type="scientific">Methylobacterium goesingense</name>
    <dbReference type="NCBI Taxonomy" id="243690"/>
    <lineage>
        <taxon>Bacteria</taxon>
        <taxon>Pseudomonadati</taxon>
        <taxon>Pseudomonadota</taxon>
        <taxon>Alphaproteobacteria</taxon>
        <taxon>Hyphomicrobiales</taxon>
        <taxon>Methylobacteriaceae</taxon>
        <taxon>Methylobacterium</taxon>
    </lineage>
</organism>
<accession>A0ABV2L3C1</accession>
<dbReference type="Proteomes" id="UP001549145">
    <property type="component" value="Unassembled WGS sequence"/>
</dbReference>
<reference evidence="1 2" key="1">
    <citation type="submission" date="2024-06" db="EMBL/GenBank/DDBJ databases">
        <title>Genomic Encyclopedia of Type Strains, Phase IV (KMG-IV): sequencing the most valuable type-strain genomes for metagenomic binning, comparative biology and taxonomic classification.</title>
        <authorList>
            <person name="Goeker M."/>
        </authorList>
    </citation>
    <scope>NUCLEOTIDE SEQUENCE [LARGE SCALE GENOMIC DNA]</scope>
    <source>
        <strain evidence="1 2">DSM 21331</strain>
    </source>
</reference>
<evidence type="ECO:0000313" key="1">
    <source>
        <dbReference type="EMBL" id="MET3692318.1"/>
    </source>
</evidence>
<dbReference type="EMBL" id="JBEPMM010000004">
    <property type="protein sequence ID" value="MET3692318.1"/>
    <property type="molecule type" value="Genomic_DNA"/>
</dbReference>
<sequence length="63" mass="6733">MSMPGMEGDITLLQEAVYFLLDRGAAIELVGDAEAPEFEVEGEAVTVSQVILKAYAAGMAEQR</sequence>
<proteinExistence type="predicted"/>
<keyword evidence="2" id="KW-1185">Reference proteome</keyword>
<name>A0ABV2L3C1_9HYPH</name>
<comment type="caution">
    <text evidence="1">The sequence shown here is derived from an EMBL/GenBank/DDBJ whole genome shotgun (WGS) entry which is preliminary data.</text>
</comment>
<gene>
    <name evidence="1" type="ORF">ABID43_001854</name>
</gene>
<dbReference type="RefSeq" id="WP_238276767.1">
    <property type="nucleotide sequence ID" value="NZ_BPQL01000018.1"/>
</dbReference>
<evidence type="ECO:0000313" key="2">
    <source>
        <dbReference type="Proteomes" id="UP001549145"/>
    </source>
</evidence>